<feature type="transmembrane region" description="Helical" evidence="2">
    <location>
        <begin position="33"/>
        <end position="51"/>
    </location>
</feature>
<dbReference type="InterPro" id="IPR052173">
    <property type="entry name" value="Beta-lactam_resp_regulator"/>
</dbReference>
<protein>
    <recommendedName>
        <fullName evidence="3">Peptidase M56 domain-containing protein</fullName>
    </recommendedName>
</protein>
<dbReference type="PANTHER" id="PTHR34978:SF3">
    <property type="entry name" value="SLR0241 PROTEIN"/>
    <property type="match status" value="1"/>
</dbReference>
<evidence type="ECO:0000256" key="1">
    <source>
        <dbReference type="SAM" id="MobiDB-lite"/>
    </source>
</evidence>
<gene>
    <name evidence="4" type="ORF">HNQ39_001190</name>
</gene>
<evidence type="ECO:0000256" key="2">
    <source>
        <dbReference type="SAM" id="Phobius"/>
    </source>
</evidence>
<name>A0A7W9W5C3_ARMRO</name>
<keyword evidence="5" id="KW-1185">Reference proteome</keyword>
<evidence type="ECO:0000313" key="5">
    <source>
        <dbReference type="Proteomes" id="UP000520814"/>
    </source>
</evidence>
<feature type="transmembrane region" description="Helical" evidence="2">
    <location>
        <begin position="131"/>
        <end position="155"/>
    </location>
</feature>
<sequence length="1069" mass="115641">MALFFVELLVRGTLLCLLVALTLLLLRRAAATYRHLLCTLALCGLLTLPLVQELLPPLPLLKADKPVVLDPGPLVPQRFEPIPQPLPSAPRGYPGRGEDPPGPSLRQGGWLGAKNEQRAGWVQPGGFGAYGFWWVLACWALGAALLLVRLAVALVRLRQLEKRSQRTSLLETEILVSEHITTPLTWGVRCPVILLPAALLTGDPAVAESALRHEKAHIARRDWLWHLLAEVVCALCWFQPGAWWLRRRLRAESERACDDRVLLSGVSGPDYAAHLLEILKVGRASSLALGMAAAGSMEARVKHILDPKKPRHSQRLRLALTAALGLALLPLASLKVAAKPGERPVSRLQEAVELLAPKLTFLTPSALLAQAKATLSAPKPFAKPEGGEPKRAGRLMMPQPLAPIPAPATPEPPRLALEKVVWNEAVDGLQAGFLLTSSSRVPLGSKLTYQTLVRNTSNKPLAFLTRLLQYDGYEVPTVDGKPTKGAKRGYPLDPLYSVTLAPGESVIVPAQNGRESLELYVGEGGSSDSPSIAAFTPGHLKIVQPVTIYRTPDKLSLADMMGIYTLSKVSPDGRVRTEPANRATGLGGDTGRIEGGQTLEAYSYLEIGTLNAAAERNASTAVWGKIDKGLQCGIRLVNPTRALKTGETLQAEFLWRNTTSTPITTPLPRASDLYPILSDTTGHGLPIDFGARLMLYSPAVSLGAREIRSLGVVALTLVPKGTPPPTSNLAPGHITLAPGTYKLSGFGGVSAPGGPNPQSGEATFTVVGDIPPAVFSDGIAWGETLEGFQLGLRDEGMPQCSLWVRNVSSKNLEYPHPSWNVSTQRSLVILIGRRDELTYPQRSSSFPFSRQTLAPGQKRQLMTYTIQIREGQIRDLLHLGTAPLPSLFAQFRFQCGAHKQATGSLPVIPQEDEPITWGRVEQGLQLGLRLPKGVTTFAKLSQVHFEVFLRNRSDKSLTASWVAPSRFELYGPDIFTTEGEPIPYIHTVAGPYIQQAKRLAVGESIVLGTIAIPEQAQERWDSLPQGPYLASGSPPPSPYEARFSLGVTVAGKSEQTLTARLPFTVSRPR</sequence>
<evidence type="ECO:0000313" key="4">
    <source>
        <dbReference type="EMBL" id="MBB6049428.1"/>
    </source>
</evidence>
<keyword evidence="2" id="KW-1133">Transmembrane helix</keyword>
<organism evidence="4 5">
    <name type="scientific">Armatimonas rosea</name>
    <dbReference type="NCBI Taxonomy" id="685828"/>
    <lineage>
        <taxon>Bacteria</taxon>
        <taxon>Bacillati</taxon>
        <taxon>Armatimonadota</taxon>
        <taxon>Armatimonadia</taxon>
        <taxon>Armatimonadales</taxon>
        <taxon>Armatimonadaceae</taxon>
        <taxon>Armatimonas</taxon>
    </lineage>
</organism>
<dbReference type="AlphaFoldDB" id="A0A7W9W5C3"/>
<proteinExistence type="predicted"/>
<feature type="transmembrane region" description="Helical" evidence="2">
    <location>
        <begin position="6"/>
        <end position="26"/>
    </location>
</feature>
<dbReference type="Proteomes" id="UP000520814">
    <property type="component" value="Unassembled WGS sequence"/>
</dbReference>
<feature type="domain" description="Peptidase M56" evidence="3">
    <location>
        <begin position="136"/>
        <end position="302"/>
    </location>
</feature>
<dbReference type="InterPro" id="IPR008756">
    <property type="entry name" value="Peptidase_M56"/>
</dbReference>
<feature type="transmembrane region" description="Helical" evidence="2">
    <location>
        <begin position="223"/>
        <end position="245"/>
    </location>
</feature>
<dbReference type="RefSeq" id="WP_184193034.1">
    <property type="nucleotide sequence ID" value="NZ_JACHGW010000001.1"/>
</dbReference>
<dbReference type="PANTHER" id="PTHR34978">
    <property type="entry name" value="POSSIBLE SENSOR-TRANSDUCER PROTEIN BLAR"/>
    <property type="match status" value="1"/>
</dbReference>
<dbReference type="EMBL" id="JACHGW010000001">
    <property type="protein sequence ID" value="MBB6049428.1"/>
    <property type="molecule type" value="Genomic_DNA"/>
</dbReference>
<evidence type="ECO:0000259" key="3">
    <source>
        <dbReference type="Pfam" id="PF05569"/>
    </source>
</evidence>
<keyword evidence="2" id="KW-0812">Transmembrane</keyword>
<accession>A0A7W9W5C3</accession>
<keyword evidence="2" id="KW-0472">Membrane</keyword>
<dbReference type="CDD" id="cd07341">
    <property type="entry name" value="M56_BlaR1_MecR1_like"/>
    <property type="match status" value="1"/>
</dbReference>
<feature type="region of interest" description="Disordered" evidence="1">
    <location>
        <begin position="78"/>
        <end position="109"/>
    </location>
</feature>
<comment type="caution">
    <text evidence="4">The sequence shown here is derived from an EMBL/GenBank/DDBJ whole genome shotgun (WGS) entry which is preliminary data.</text>
</comment>
<dbReference type="Pfam" id="PF05569">
    <property type="entry name" value="Peptidase_M56"/>
    <property type="match status" value="1"/>
</dbReference>
<reference evidence="4 5" key="1">
    <citation type="submission" date="2020-08" db="EMBL/GenBank/DDBJ databases">
        <title>Genomic Encyclopedia of Type Strains, Phase IV (KMG-IV): sequencing the most valuable type-strain genomes for metagenomic binning, comparative biology and taxonomic classification.</title>
        <authorList>
            <person name="Goeker M."/>
        </authorList>
    </citation>
    <scope>NUCLEOTIDE SEQUENCE [LARGE SCALE GENOMIC DNA]</scope>
    <source>
        <strain evidence="4 5">DSM 23562</strain>
    </source>
</reference>